<gene>
    <name evidence="1" type="ORF">CLV60_12840</name>
</gene>
<evidence type="ECO:0000313" key="2">
    <source>
        <dbReference type="Proteomes" id="UP000241964"/>
    </source>
</evidence>
<proteinExistence type="predicted"/>
<accession>A0A2P8FBE4</accession>
<keyword evidence="2" id="KW-1185">Reference proteome</keyword>
<organism evidence="1 2">
    <name type="scientific">Dyadobacter jiangsuensis</name>
    <dbReference type="NCBI Taxonomy" id="1591085"/>
    <lineage>
        <taxon>Bacteria</taxon>
        <taxon>Pseudomonadati</taxon>
        <taxon>Bacteroidota</taxon>
        <taxon>Cytophagia</taxon>
        <taxon>Cytophagales</taxon>
        <taxon>Spirosomataceae</taxon>
        <taxon>Dyadobacter</taxon>
    </lineage>
</organism>
<dbReference type="AlphaFoldDB" id="A0A2P8FBE4"/>
<dbReference type="Proteomes" id="UP000241964">
    <property type="component" value="Unassembled WGS sequence"/>
</dbReference>
<dbReference type="EMBL" id="PYAS01000028">
    <property type="protein sequence ID" value="PSL19036.1"/>
    <property type="molecule type" value="Genomic_DNA"/>
</dbReference>
<comment type="caution">
    <text evidence="1">The sequence shown here is derived from an EMBL/GenBank/DDBJ whole genome shotgun (WGS) entry which is preliminary data.</text>
</comment>
<reference evidence="1 2" key="1">
    <citation type="submission" date="2018-03" db="EMBL/GenBank/DDBJ databases">
        <title>Genomic Encyclopedia of Archaeal and Bacterial Type Strains, Phase II (KMG-II): from individual species to whole genera.</title>
        <authorList>
            <person name="Goeker M."/>
        </authorList>
    </citation>
    <scope>NUCLEOTIDE SEQUENCE [LARGE SCALE GENOMIC DNA]</scope>
    <source>
        <strain evidence="1 2">DSM 29057</strain>
    </source>
</reference>
<protein>
    <submittedName>
        <fullName evidence="1">Uncharacterized protein</fullName>
    </submittedName>
</protein>
<evidence type="ECO:0000313" key="1">
    <source>
        <dbReference type="EMBL" id="PSL19036.1"/>
    </source>
</evidence>
<name>A0A2P8FBE4_9BACT</name>
<sequence>MPRGDTVTAQFLFLGWHNILTYKSKGLKCICHRKPFVN</sequence>